<organism evidence="1 2">
    <name type="scientific">Naganishia vaughanmartiniae</name>
    <dbReference type="NCBI Taxonomy" id="1424756"/>
    <lineage>
        <taxon>Eukaryota</taxon>
        <taxon>Fungi</taxon>
        <taxon>Dikarya</taxon>
        <taxon>Basidiomycota</taxon>
        <taxon>Agaricomycotina</taxon>
        <taxon>Tremellomycetes</taxon>
        <taxon>Filobasidiales</taxon>
        <taxon>Filobasidiaceae</taxon>
        <taxon>Naganishia</taxon>
    </lineage>
</organism>
<name>A0ACC2WZ15_9TREE</name>
<dbReference type="EMBL" id="JASBWU010000013">
    <property type="protein sequence ID" value="KAJ9117025.1"/>
    <property type="molecule type" value="Genomic_DNA"/>
</dbReference>
<sequence length="104" mass="11629">MLLLRIRPSFTPPESDIPQRFQRVVLRPTTSDPTHEVTVQQPSELSRTPGTQSTNPLGSAKGKSNSFRYDRILPEECTQVEAYEVSAKPAIDKFLKGFNVTILA</sequence>
<keyword evidence="2" id="KW-1185">Reference proteome</keyword>
<dbReference type="Proteomes" id="UP001243375">
    <property type="component" value="Unassembled WGS sequence"/>
</dbReference>
<comment type="caution">
    <text evidence="1">The sequence shown here is derived from an EMBL/GenBank/DDBJ whole genome shotgun (WGS) entry which is preliminary data.</text>
</comment>
<gene>
    <name evidence="1" type="ORF">QFC22_004683</name>
</gene>
<evidence type="ECO:0000313" key="1">
    <source>
        <dbReference type="EMBL" id="KAJ9117025.1"/>
    </source>
</evidence>
<protein>
    <submittedName>
        <fullName evidence="1">Uncharacterized protein</fullName>
    </submittedName>
</protein>
<accession>A0ACC2WZ15</accession>
<reference evidence="1" key="1">
    <citation type="submission" date="2023-04" db="EMBL/GenBank/DDBJ databases">
        <title>Draft Genome sequencing of Naganishia species isolated from polar environments using Oxford Nanopore Technology.</title>
        <authorList>
            <person name="Leo P."/>
            <person name="Venkateswaran K."/>
        </authorList>
    </citation>
    <scope>NUCLEOTIDE SEQUENCE</scope>
    <source>
        <strain evidence="1">MNA-CCFEE 5425</strain>
    </source>
</reference>
<proteinExistence type="predicted"/>
<evidence type="ECO:0000313" key="2">
    <source>
        <dbReference type="Proteomes" id="UP001243375"/>
    </source>
</evidence>